<organism evidence="1">
    <name type="scientific">Albugo laibachii Nc14</name>
    <dbReference type="NCBI Taxonomy" id="890382"/>
    <lineage>
        <taxon>Eukaryota</taxon>
        <taxon>Sar</taxon>
        <taxon>Stramenopiles</taxon>
        <taxon>Oomycota</taxon>
        <taxon>Peronosporomycetes</taxon>
        <taxon>Albuginales</taxon>
        <taxon>Albuginaceae</taxon>
        <taxon>Albugo</taxon>
    </lineage>
</organism>
<gene>
    <name evidence="1" type="primary">AlNc14C257G9745</name>
    <name evidence="1" type="ORF">ALNC14_109070</name>
</gene>
<dbReference type="HOGENOM" id="CLU_964484_0_0_1"/>
<protein>
    <submittedName>
        <fullName evidence="1">AlNc14C257G9745 protein</fullName>
    </submittedName>
</protein>
<dbReference type="EMBL" id="FR824302">
    <property type="protein sequence ID" value="CCA24763.1"/>
    <property type="molecule type" value="Genomic_DNA"/>
</dbReference>
<dbReference type="AlphaFoldDB" id="F0WTS0"/>
<evidence type="ECO:0000313" key="1">
    <source>
        <dbReference type="EMBL" id="CCA24763.1"/>
    </source>
</evidence>
<reference evidence="1" key="2">
    <citation type="submission" date="2011-02" db="EMBL/GenBank/DDBJ databases">
        <authorList>
            <person name="MacLean D."/>
        </authorList>
    </citation>
    <scope>NUCLEOTIDE SEQUENCE</scope>
</reference>
<sequence>MWKIHGGSLRLRNLVSGTLPKGSITRIVDTLCRIKMNWSVHRVGIKVVSLLNEAIGSRTHAFSTSSIKQFLPSSLLDSPQIETRNAASLFVTEHSDTTETGSTSTGSAVTGVDINYGDYHRKVTGNMLGERSSGLTEKERQSNQQFLFRHKVNQQECTCTGSKSSVLTDVDDEKKASYSLAQSVPSSNTEKPRGIVYSPALSSLGTVFQFIATDELEKILVAAEGDISLAVDHILYDHSSMYPSDIRVSLESLKSKPTDLSVSTVNWSSRYDWNDGGCIPVSNPLRNDT</sequence>
<reference evidence="1" key="1">
    <citation type="journal article" date="2011" name="PLoS Biol.">
        <title>Gene gain and loss during evolution of obligate parasitism in the white rust pathogen of Arabidopsis thaliana.</title>
        <authorList>
            <person name="Kemen E."/>
            <person name="Gardiner A."/>
            <person name="Schultz-Larsen T."/>
            <person name="Kemen A.C."/>
            <person name="Balmuth A.L."/>
            <person name="Robert-Seilaniantz A."/>
            <person name="Bailey K."/>
            <person name="Holub E."/>
            <person name="Studholme D.J."/>
            <person name="Maclean D."/>
            <person name="Jones J.D."/>
        </authorList>
    </citation>
    <scope>NUCLEOTIDE SEQUENCE</scope>
</reference>
<accession>F0WTS0</accession>
<name>F0WTS0_9STRA</name>
<proteinExistence type="predicted"/>